<feature type="domain" description="BHLH" evidence="4">
    <location>
        <begin position="176"/>
        <end position="245"/>
    </location>
</feature>
<keyword evidence="3" id="KW-1133">Transmembrane helix</keyword>
<dbReference type="PROSITE" id="PS50888">
    <property type="entry name" value="BHLH"/>
    <property type="match status" value="1"/>
</dbReference>
<name>A0A2P7YZY9_9ASCO</name>
<feature type="coiled-coil region" evidence="1">
    <location>
        <begin position="235"/>
        <end position="269"/>
    </location>
</feature>
<keyword evidence="3" id="KW-0812">Transmembrane</keyword>
<evidence type="ECO:0000256" key="2">
    <source>
        <dbReference type="SAM" id="MobiDB-lite"/>
    </source>
</evidence>
<comment type="caution">
    <text evidence="5">The sequence shown here is derived from an EMBL/GenBank/DDBJ whole genome shotgun (WGS) entry which is preliminary data.</text>
</comment>
<dbReference type="EMBL" id="PYFQ01000001">
    <property type="protein sequence ID" value="PSK41531.1"/>
    <property type="molecule type" value="Genomic_DNA"/>
</dbReference>
<feature type="region of interest" description="Disordered" evidence="2">
    <location>
        <begin position="59"/>
        <end position="178"/>
    </location>
</feature>
<feature type="compositionally biased region" description="Basic and acidic residues" evidence="2">
    <location>
        <begin position="133"/>
        <end position="149"/>
    </location>
</feature>
<feature type="region of interest" description="Disordered" evidence="2">
    <location>
        <begin position="682"/>
        <end position="707"/>
    </location>
</feature>
<dbReference type="GeneID" id="36564605"/>
<reference evidence="5 6" key="1">
    <citation type="submission" date="2018-03" db="EMBL/GenBank/DDBJ databases">
        <title>Candida pseudohaemulonii genome assembly and annotation.</title>
        <authorList>
            <person name="Munoz J.F."/>
            <person name="Gade L.G."/>
            <person name="Chow N.A."/>
            <person name="Litvintseva A.P."/>
            <person name="Loparev V.N."/>
            <person name="Cuomo C.A."/>
        </authorList>
    </citation>
    <scope>NUCLEOTIDE SEQUENCE [LARGE SCALE GENOMIC DNA]</scope>
    <source>
        <strain evidence="5 6">B12108</strain>
    </source>
</reference>
<dbReference type="InterPro" id="IPR052099">
    <property type="entry name" value="Regulatory_TF_Diverse"/>
</dbReference>
<gene>
    <name evidence="5" type="ORF">C7M61_001214</name>
</gene>
<evidence type="ECO:0000313" key="5">
    <source>
        <dbReference type="EMBL" id="PSK41531.1"/>
    </source>
</evidence>
<dbReference type="PANTHER" id="PTHR47336:SF2">
    <property type="entry name" value="TRANSCRIPTION FACTOR HMS1-RELATED"/>
    <property type="match status" value="1"/>
</dbReference>
<evidence type="ECO:0000256" key="1">
    <source>
        <dbReference type="SAM" id="Coils"/>
    </source>
</evidence>
<organism evidence="5 6">
    <name type="scientific">Candidozyma pseudohaemuli</name>
    <dbReference type="NCBI Taxonomy" id="418784"/>
    <lineage>
        <taxon>Eukaryota</taxon>
        <taxon>Fungi</taxon>
        <taxon>Dikarya</taxon>
        <taxon>Ascomycota</taxon>
        <taxon>Saccharomycotina</taxon>
        <taxon>Pichiomycetes</taxon>
        <taxon>Metschnikowiaceae</taxon>
        <taxon>Candidozyma</taxon>
    </lineage>
</organism>
<dbReference type="VEuPathDB" id="FungiDB:C7M61_001214"/>
<feature type="transmembrane region" description="Helical" evidence="3">
    <location>
        <begin position="382"/>
        <end position="400"/>
    </location>
</feature>
<evidence type="ECO:0000313" key="6">
    <source>
        <dbReference type="Proteomes" id="UP000241107"/>
    </source>
</evidence>
<dbReference type="PANTHER" id="PTHR47336">
    <property type="entry name" value="TRANSCRIPTION FACTOR HMS1-RELATED"/>
    <property type="match status" value="1"/>
</dbReference>
<dbReference type="SMART" id="SM00353">
    <property type="entry name" value="HLH"/>
    <property type="match status" value="1"/>
</dbReference>
<dbReference type="InterPro" id="IPR036638">
    <property type="entry name" value="HLH_DNA-bd_sf"/>
</dbReference>
<dbReference type="Pfam" id="PF00010">
    <property type="entry name" value="HLH"/>
    <property type="match status" value="1"/>
</dbReference>
<dbReference type="AlphaFoldDB" id="A0A2P7YZY9"/>
<evidence type="ECO:0000256" key="3">
    <source>
        <dbReference type="SAM" id="Phobius"/>
    </source>
</evidence>
<feature type="compositionally biased region" description="Acidic residues" evidence="2">
    <location>
        <begin position="682"/>
        <end position="692"/>
    </location>
</feature>
<dbReference type="SUPFAM" id="SSF47459">
    <property type="entry name" value="HLH, helix-loop-helix DNA-binding domain"/>
    <property type="match status" value="1"/>
</dbReference>
<evidence type="ECO:0000259" key="4">
    <source>
        <dbReference type="PROSITE" id="PS50888"/>
    </source>
</evidence>
<feature type="compositionally biased region" description="Polar residues" evidence="2">
    <location>
        <begin position="70"/>
        <end position="82"/>
    </location>
</feature>
<keyword evidence="1" id="KW-0175">Coiled coil</keyword>
<dbReference type="Proteomes" id="UP000241107">
    <property type="component" value="Unassembled WGS sequence"/>
</dbReference>
<dbReference type="STRING" id="418784.A0A2P7YZY9"/>
<dbReference type="Gene3D" id="4.10.280.10">
    <property type="entry name" value="Helix-loop-helix DNA-binding domain"/>
    <property type="match status" value="1"/>
</dbReference>
<accession>A0A2P7YZY9</accession>
<dbReference type="RefSeq" id="XP_024716230.1">
    <property type="nucleotide sequence ID" value="XM_024856631.1"/>
</dbReference>
<dbReference type="OrthoDB" id="2133190at2759"/>
<dbReference type="GO" id="GO:0046983">
    <property type="term" value="F:protein dimerization activity"/>
    <property type="evidence" value="ECO:0007669"/>
    <property type="project" value="InterPro"/>
</dbReference>
<keyword evidence="3" id="KW-0472">Membrane</keyword>
<keyword evidence="6" id="KW-1185">Reference proteome</keyword>
<feature type="compositionally biased region" description="Polar residues" evidence="2">
    <location>
        <begin position="89"/>
        <end position="125"/>
    </location>
</feature>
<dbReference type="InterPro" id="IPR011598">
    <property type="entry name" value="bHLH_dom"/>
</dbReference>
<protein>
    <recommendedName>
        <fullName evidence="4">BHLH domain-containing protein</fullName>
    </recommendedName>
</protein>
<sequence>MSTAYDFNDNMLDFEDTDLFLTAILSSVPAMDKMANPYDMDQPGLGGFAFDGSGYVPNNSLDINDPESSDAVSVNSSLPSTAHSDRSLFPSNNQPKRSSFSSASYSELVASTNSNEGTPNTSILSPHTLPEGISDHEPKKQTSNFKKEFEEEEVAPKRTTRSKASTKDKVTKPGKRPKVSHNMIEKKYRTNINTKIYELRDAVPTLKIAAGKQNVLLSDLEGLAPAAKLNKASVLTKATEYIKHLEKKNENMLSQIAQLQQLIGEANANPPNIMSQQGDRQPNQGVQNSFEGQFPGGFGFAPENNYNTTINYDTQLVPPQFAQQPQQESYQPYNSNWMMGGFATVMGASVLSSDNFRGLAAFPFMPAFLTHPSPTALQLFTIFRYGLVFFGIYLMVLPVIDHVRKPRDPKSPVENTWLTWLLVSAGLQVPVPLLPTDKERILSHLVDGCSDPNHWFRDYILLSSSEVNFETCFLNVLIGTILCAKFPFISRFIAPNLQTRKILLSKLDATNDDKALQKLSQLFKTSDGAAMFTSESLITRILNVTERRNFLADVKEGENSLAYIDVFKHNRKDIYAIVFGWRVLDLLHDLNLSYLDYLTLQNEDEEARKSEKSLKSDLKTIGGLLEDCSEDCLNHYCLSLTSVISPESTPVLVKTVKGSIAESMSNVSAYFDGLDLTDTESVVESEMEDENQSDGTETETSKKESGITDTVKSLESLLYSLNLVNEEKFIVLATSSILYYLQQDDELENLKQLLKHLKFQSEKLPLSTLSFTCLLRVVCSMLQSGDDKPKVSLSVEESEILELIVKAARSWLNDDRKNKFLNHSFRSDLTDLVMTKGMLLHNL</sequence>
<proteinExistence type="predicted"/>